<dbReference type="RefSeq" id="WP_085099306.1">
    <property type="nucleotide sequence ID" value="NZ_AP022603.1"/>
</dbReference>
<dbReference type="InterPro" id="IPR011078">
    <property type="entry name" value="PyrdxlP_homeostasis"/>
</dbReference>
<dbReference type="Gene3D" id="3.20.20.10">
    <property type="entry name" value="Alanine racemase"/>
    <property type="match status" value="1"/>
</dbReference>
<dbReference type="HAMAP" id="MF_02087">
    <property type="entry name" value="PLP_homeostasis"/>
    <property type="match status" value="1"/>
</dbReference>
<dbReference type="InterPro" id="IPR001608">
    <property type="entry name" value="Ala_racemase_N"/>
</dbReference>
<evidence type="ECO:0000313" key="6">
    <source>
        <dbReference type="EMBL" id="ORU99325.1"/>
    </source>
</evidence>
<feature type="compositionally biased region" description="Low complexity" evidence="5">
    <location>
        <begin position="242"/>
        <end position="255"/>
    </location>
</feature>
<comment type="caution">
    <text evidence="6">The sequence shown here is derived from an EMBL/GenBank/DDBJ whole genome shotgun (WGS) entry which is preliminary data.</text>
</comment>
<sequence>MTAPRARRVALADALTALRRRLEDAAAAAGRDPAGIELLPVTKYFPASDVEALAALGCRAFGESRDQEAAAKTAELAGRLPAEVRWHMIGRLQRNKVRSVARWADVVHSVDSVRLAEALSRAAVDTRPGPLGAYVQLSLDGDVSRGGVDVADPAAVDAVCDAVAAAEGLRLLGLMAVPPRGRDPAPAFARLSAEQHRVLATHPEADRLSAGMSGDLEIAVKYGSTCVRVGTALMGQRPLTSPAVVTPVTSSSHTPELPPGSPEPPLF</sequence>
<dbReference type="OrthoDB" id="9804072at2"/>
<comment type="cofactor">
    <cofactor evidence="3">
        <name>pyridoxal 5'-phosphate</name>
        <dbReference type="ChEBI" id="CHEBI:597326"/>
    </cofactor>
</comment>
<evidence type="ECO:0000256" key="3">
    <source>
        <dbReference type="PIRSR" id="PIRSR004848-1"/>
    </source>
</evidence>
<dbReference type="NCBIfam" id="TIGR00044">
    <property type="entry name" value="YggS family pyridoxal phosphate-dependent enzyme"/>
    <property type="match status" value="1"/>
</dbReference>
<gene>
    <name evidence="6" type="ORF">AWC04_16980</name>
</gene>
<reference evidence="6 7" key="1">
    <citation type="submission" date="2016-01" db="EMBL/GenBank/DDBJ databases">
        <title>The new phylogeny of the genus Mycobacterium.</title>
        <authorList>
            <person name="Tarcisio F."/>
            <person name="Conor M."/>
            <person name="Antonella G."/>
            <person name="Elisabetta G."/>
            <person name="Giulia F.S."/>
            <person name="Sara T."/>
            <person name="Anna F."/>
            <person name="Clotilde B."/>
            <person name="Roberto B."/>
            <person name="Veronica D.S."/>
            <person name="Fabio R."/>
            <person name="Monica P."/>
            <person name="Olivier J."/>
            <person name="Enrico T."/>
            <person name="Nicola S."/>
        </authorList>
    </citation>
    <scope>NUCLEOTIDE SEQUENCE [LARGE SCALE GENOMIC DNA]</scope>
    <source>
        <strain evidence="6 7">DSM 44179</strain>
    </source>
</reference>
<evidence type="ECO:0000313" key="7">
    <source>
        <dbReference type="Proteomes" id="UP000193484"/>
    </source>
</evidence>
<comment type="similarity">
    <text evidence="2 4">Belongs to the pyridoxal phosphate-binding protein YggS/PROSC family.</text>
</comment>
<feature type="region of interest" description="Disordered" evidence="5">
    <location>
        <begin position="242"/>
        <end position="267"/>
    </location>
</feature>
<keyword evidence="1 2" id="KW-0663">Pyridoxal phosphate</keyword>
<proteinExistence type="inferred from homology"/>
<protein>
    <recommendedName>
        <fullName evidence="2">Pyridoxal phosphate homeostasis protein</fullName>
        <shortName evidence="2">PLP homeostasis protein</shortName>
    </recommendedName>
</protein>
<feature type="compositionally biased region" description="Pro residues" evidence="5">
    <location>
        <begin position="256"/>
        <end position="267"/>
    </location>
</feature>
<dbReference type="PANTHER" id="PTHR10146:SF14">
    <property type="entry name" value="PYRIDOXAL PHOSPHATE HOMEOSTASIS PROTEIN"/>
    <property type="match status" value="1"/>
</dbReference>
<dbReference type="PANTHER" id="PTHR10146">
    <property type="entry name" value="PROLINE SYNTHETASE CO-TRANSCRIBED BACTERIAL HOMOLOG PROTEIN"/>
    <property type="match status" value="1"/>
</dbReference>
<evidence type="ECO:0000256" key="1">
    <source>
        <dbReference type="ARBA" id="ARBA00022898"/>
    </source>
</evidence>
<dbReference type="PROSITE" id="PS01211">
    <property type="entry name" value="UPF0001"/>
    <property type="match status" value="1"/>
</dbReference>
<name>A0A1X1R4N9_MYCFA</name>
<dbReference type="InterPro" id="IPR029066">
    <property type="entry name" value="PLP-binding_barrel"/>
</dbReference>
<keyword evidence="7" id="KW-1185">Reference proteome</keyword>
<evidence type="ECO:0000256" key="2">
    <source>
        <dbReference type="HAMAP-Rule" id="MF_02087"/>
    </source>
</evidence>
<dbReference type="Proteomes" id="UP000193484">
    <property type="component" value="Unassembled WGS sequence"/>
</dbReference>
<comment type="function">
    <text evidence="2">Pyridoxal 5'-phosphate (PLP)-binding protein, which is involved in PLP homeostasis.</text>
</comment>
<organism evidence="6 7">
    <name type="scientific">Mycolicibacterium fallax</name>
    <name type="common">Mycobacterium fallax</name>
    <dbReference type="NCBI Taxonomy" id="1793"/>
    <lineage>
        <taxon>Bacteria</taxon>
        <taxon>Bacillati</taxon>
        <taxon>Actinomycetota</taxon>
        <taxon>Actinomycetes</taxon>
        <taxon>Mycobacteriales</taxon>
        <taxon>Mycobacteriaceae</taxon>
        <taxon>Mycolicibacterium</taxon>
    </lineage>
</organism>
<dbReference type="STRING" id="1793.AWC04_16980"/>
<evidence type="ECO:0000256" key="5">
    <source>
        <dbReference type="SAM" id="MobiDB-lite"/>
    </source>
</evidence>
<accession>A0A1X1R4N9</accession>
<dbReference type="GO" id="GO:0030170">
    <property type="term" value="F:pyridoxal phosphate binding"/>
    <property type="evidence" value="ECO:0007669"/>
    <property type="project" value="UniProtKB-UniRule"/>
</dbReference>
<dbReference type="SUPFAM" id="SSF51419">
    <property type="entry name" value="PLP-binding barrel"/>
    <property type="match status" value="1"/>
</dbReference>
<feature type="modified residue" description="N6-(pyridoxal phosphate)lysine" evidence="2 3">
    <location>
        <position position="43"/>
    </location>
</feature>
<dbReference type="EMBL" id="LQOJ01000053">
    <property type="protein sequence ID" value="ORU99325.1"/>
    <property type="molecule type" value="Genomic_DNA"/>
</dbReference>
<dbReference type="AlphaFoldDB" id="A0A1X1R4N9"/>
<dbReference type="PIRSF" id="PIRSF004848">
    <property type="entry name" value="YBL036c_PLPDEIII"/>
    <property type="match status" value="1"/>
</dbReference>
<evidence type="ECO:0000256" key="4">
    <source>
        <dbReference type="RuleBase" id="RU004514"/>
    </source>
</evidence>
<dbReference type="Pfam" id="PF01168">
    <property type="entry name" value="Ala_racemase_N"/>
    <property type="match status" value="1"/>
</dbReference>
<dbReference type="CDD" id="cd00635">
    <property type="entry name" value="PLPDE_III_YBL036c_like"/>
    <property type="match status" value="1"/>
</dbReference>